<dbReference type="SUPFAM" id="SSF51971">
    <property type="entry name" value="Nucleotide-binding domain"/>
    <property type="match status" value="1"/>
</dbReference>
<sequence length="345" mass="40594">MRIVIVGAGWYGLHIYKYLKEMHSDIDVIILEKSDSIFSGSSLNNQNRLHLGYHYPRSHKTRELCKKNYKRFIEEYPMVVENIKNNYYLISKDSIIDYNTYIKIFSNDLMYNHTIRDNPILDNIDGSVINTNEKFISAIKAKRYFKSFVNEEDIKLNYTVHDISSKDDNIIINGEEYCDLLLDCTFNQLGMSSKTYIYELTISLVYKKKSNTVFGALTIMDGNFFSIFPRNIEDNTYTLTHVLYTPIIKSKDINTILKYSISEEKVIEIKDNMEREVLQVYKRFSDDFIYQDYFLSYKCKLISGCDTRECNIEESNKILSVNCGKITGIFNYQDYVEKYLSKLKI</sequence>
<dbReference type="InterPro" id="IPR036188">
    <property type="entry name" value="FAD/NAD-bd_sf"/>
</dbReference>
<dbReference type="Gene3D" id="3.50.50.60">
    <property type="entry name" value="FAD/NAD(P)-binding domain"/>
    <property type="match status" value="1"/>
</dbReference>
<accession>A0A6C0CR64</accession>
<protein>
    <submittedName>
        <fullName evidence="1">Uncharacterized protein</fullName>
    </submittedName>
</protein>
<dbReference type="AlphaFoldDB" id="A0A6C0CR64"/>
<dbReference type="EMBL" id="MN739467">
    <property type="protein sequence ID" value="QHT06174.1"/>
    <property type="molecule type" value="Genomic_DNA"/>
</dbReference>
<name>A0A6C0CR64_9ZZZZ</name>
<proteinExistence type="predicted"/>
<reference evidence="1" key="1">
    <citation type="journal article" date="2020" name="Nature">
        <title>Giant virus diversity and host interactions through global metagenomics.</title>
        <authorList>
            <person name="Schulz F."/>
            <person name="Roux S."/>
            <person name="Paez-Espino D."/>
            <person name="Jungbluth S."/>
            <person name="Walsh D.A."/>
            <person name="Denef V.J."/>
            <person name="McMahon K.D."/>
            <person name="Konstantinidis K.T."/>
            <person name="Eloe-Fadrosh E.A."/>
            <person name="Kyrpides N.C."/>
            <person name="Woyke T."/>
        </authorList>
    </citation>
    <scope>NUCLEOTIDE SEQUENCE</scope>
    <source>
        <strain evidence="1">GVMAG-M-3300021425-30</strain>
    </source>
</reference>
<organism evidence="1">
    <name type="scientific">viral metagenome</name>
    <dbReference type="NCBI Taxonomy" id="1070528"/>
    <lineage>
        <taxon>unclassified sequences</taxon>
        <taxon>metagenomes</taxon>
        <taxon>organismal metagenomes</taxon>
    </lineage>
</organism>
<evidence type="ECO:0000313" key="1">
    <source>
        <dbReference type="EMBL" id="QHT06174.1"/>
    </source>
</evidence>